<dbReference type="InterPro" id="IPR036869">
    <property type="entry name" value="J_dom_sf"/>
</dbReference>
<comment type="caution">
    <text evidence="2">The sequence shown here is derived from an EMBL/GenBank/DDBJ whole genome shotgun (WGS) entry which is preliminary data.</text>
</comment>
<evidence type="ECO:0000313" key="2">
    <source>
        <dbReference type="EMBL" id="KAK2158862.1"/>
    </source>
</evidence>
<dbReference type="PANTHER" id="PTHR44825:SF1">
    <property type="entry name" value="DNAJ HOMOLOG SUBFAMILY C MEMBER 4"/>
    <property type="match status" value="1"/>
</dbReference>
<gene>
    <name evidence="2" type="ORF">LSH36_162g01054</name>
</gene>
<dbReference type="Gene3D" id="1.10.287.110">
    <property type="entry name" value="DnaJ domain"/>
    <property type="match status" value="1"/>
</dbReference>
<evidence type="ECO:0000313" key="3">
    <source>
        <dbReference type="Proteomes" id="UP001208570"/>
    </source>
</evidence>
<dbReference type="CDD" id="cd06257">
    <property type="entry name" value="DnaJ"/>
    <property type="match status" value="1"/>
</dbReference>
<dbReference type="InterPro" id="IPR052763">
    <property type="entry name" value="DnaJ_C4"/>
</dbReference>
<protein>
    <recommendedName>
        <fullName evidence="1">J domain-containing protein</fullName>
    </recommendedName>
</protein>
<dbReference type="SMART" id="SM00271">
    <property type="entry name" value="DnaJ"/>
    <property type="match status" value="1"/>
</dbReference>
<name>A0AAD9JTB7_9ANNE</name>
<dbReference type="AlphaFoldDB" id="A0AAD9JTB7"/>
<accession>A0AAD9JTB7</accession>
<reference evidence="2" key="1">
    <citation type="journal article" date="2023" name="Mol. Biol. Evol.">
        <title>Third-Generation Sequencing Reveals the Adaptive Role of the Epigenome in Three Deep-Sea Polychaetes.</title>
        <authorList>
            <person name="Perez M."/>
            <person name="Aroh O."/>
            <person name="Sun Y."/>
            <person name="Lan Y."/>
            <person name="Juniper S.K."/>
            <person name="Young C.R."/>
            <person name="Angers B."/>
            <person name="Qian P.Y."/>
        </authorList>
    </citation>
    <scope>NUCLEOTIDE SEQUENCE</scope>
    <source>
        <strain evidence="2">P08H-3</strain>
    </source>
</reference>
<keyword evidence="3" id="KW-1185">Reference proteome</keyword>
<dbReference type="SUPFAM" id="SSF46565">
    <property type="entry name" value="Chaperone J-domain"/>
    <property type="match status" value="1"/>
</dbReference>
<dbReference type="Pfam" id="PF00226">
    <property type="entry name" value="DnaJ"/>
    <property type="match status" value="1"/>
</dbReference>
<organism evidence="2 3">
    <name type="scientific">Paralvinella palmiformis</name>
    <dbReference type="NCBI Taxonomy" id="53620"/>
    <lineage>
        <taxon>Eukaryota</taxon>
        <taxon>Metazoa</taxon>
        <taxon>Spiralia</taxon>
        <taxon>Lophotrochozoa</taxon>
        <taxon>Annelida</taxon>
        <taxon>Polychaeta</taxon>
        <taxon>Sedentaria</taxon>
        <taxon>Canalipalpata</taxon>
        <taxon>Terebellida</taxon>
        <taxon>Terebelliformia</taxon>
        <taxon>Alvinellidae</taxon>
        <taxon>Paralvinella</taxon>
    </lineage>
</organism>
<dbReference type="Proteomes" id="UP001208570">
    <property type="component" value="Unassembled WGS sequence"/>
</dbReference>
<dbReference type="PROSITE" id="PS50076">
    <property type="entry name" value="DNAJ_2"/>
    <property type="match status" value="1"/>
</dbReference>
<proteinExistence type="predicted"/>
<feature type="domain" description="J" evidence="1">
    <location>
        <begin position="37"/>
        <end position="102"/>
    </location>
</feature>
<dbReference type="PANTHER" id="PTHR44825">
    <property type="match status" value="1"/>
</dbReference>
<dbReference type="EMBL" id="JAODUP010000162">
    <property type="protein sequence ID" value="KAK2158862.1"/>
    <property type="molecule type" value="Genomic_DNA"/>
</dbReference>
<dbReference type="PRINTS" id="PR00625">
    <property type="entry name" value="JDOMAIN"/>
</dbReference>
<dbReference type="InterPro" id="IPR001623">
    <property type="entry name" value="DnaJ_domain"/>
</dbReference>
<sequence>MEKLLHCNRCLLLQLGTCIKFQSNRCFHLAYPIYKQTHYEVLGVSKDASAQEIKAAFLKRSKEIHPDLNPDDPSNHDKFVLVNEAYNVLGKSNSRREYDTMLQHPAMTAQPTGTYYQGPGSSYGNFYADFYHPSKAKDHKHGYYGMWNIKKRNSYKKRKEIEDEMYKENQRIYDEVRAKARKFTTAEQLEEFILKSQQQVPGSYRKPH</sequence>
<evidence type="ECO:0000259" key="1">
    <source>
        <dbReference type="PROSITE" id="PS50076"/>
    </source>
</evidence>